<evidence type="ECO:0000313" key="11">
    <source>
        <dbReference type="EMBL" id="KXS10010.1"/>
    </source>
</evidence>
<keyword evidence="4 9" id="KW-0378">Hydrolase</keyword>
<dbReference type="OrthoDB" id="1074at2759"/>
<keyword evidence="7 9" id="KW-0342">GTP-binding</keyword>
<dbReference type="InterPro" id="IPR038363">
    <property type="entry name" value="LepA_C_sf"/>
</dbReference>
<keyword evidence="12" id="KW-1185">Reference proteome</keyword>
<dbReference type="PRINTS" id="PR00315">
    <property type="entry name" value="ELONGATNFCT"/>
</dbReference>
<dbReference type="GO" id="GO:0006412">
    <property type="term" value="P:translation"/>
    <property type="evidence" value="ECO:0007669"/>
    <property type="project" value="UniProtKB-KW"/>
</dbReference>
<evidence type="ECO:0000256" key="1">
    <source>
        <dbReference type="ARBA" id="ARBA00005454"/>
    </source>
</evidence>
<evidence type="ECO:0000256" key="9">
    <source>
        <dbReference type="HAMAP-Rule" id="MF_03137"/>
    </source>
</evidence>
<feature type="binding site" evidence="9">
    <location>
        <begin position="229"/>
        <end position="232"/>
    </location>
    <ligand>
        <name>GTP</name>
        <dbReference type="ChEBI" id="CHEBI:37565"/>
    </ligand>
</feature>
<dbReference type="Gene3D" id="3.30.70.240">
    <property type="match status" value="1"/>
</dbReference>
<comment type="function">
    <text evidence="9">Promotes mitochondrial protein synthesis. May act as a fidelity factor of the translation reaction, by catalyzing a one-codon backward translocation of tRNAs on improperly translocated ribosomes. Binds to mitochondrial ribosomes in a GTP-dependent manner.</text>
</comment>
<evidence type="ECO:0000256" key="3">
    <source>
        <dbReference type="ARBA" id="ARBA00022792"/>
    </source>
</evidence>
<comment type="catalytic activity">
    <reaction evidence="9">
        <text>GTP + H2O = GDP + phosphate + H(+)</text>
        <dbReference type="Rhea" id="RHEA:19669"/>
        <dbReference type="ChEBI" id="CHEBI:15377"/>
        <dbReference type="ChEBI" id="CHEBI:15378"/>
        <dbReference type="ChEBI" id="CHEBI:37565"/>
        <dbReference type="ChEBI" id="CHEBI:43474"/>
        <dbReference type="ChEBI" id="CHEBI:58189"/>
        <dbReference type="EC" id="3.6.5.n1"/>
    </reaction>
</comment>
<evidence type="ECO:0000256" key="5">
    <source>
        <dbReference type="ARBA" id="ARBA00022917"/>
    </source>
</evidence>
<reference evidence="11 12" key="1">
    <citation type="journal article" date="2015" name="Genome Biol. Evol.">
        <title>Phylogenomic analyses indicate that early fungi evolved digesting cell walls of algal ancestors of land plants.</title>
        <authorList>
            <person name="Chang Y."/>
            <person name="Wang S."/>
            <person name="Sekimoto S."/>
            <person name="Aerts A.L."/>
            <person name="Choi C."/>
            <person name="Clum A."/>
            <person name="LaButti K.M."/>
            <person name="Lindquist E.A."/>
            <person name="Yee Ngan C."/>
            <person name="Ohm R.A."/>
            <person name="Salamov A.A."/>
            <person name="Grigoriev I.V."/>
            <person name="Spatafora J.W."/>
            <person name="Berbee M.L."/>
        </authorList>
    </citation>
    <scope>NUCLEOTIDE SEQUENCE [LARGE SCALE GENOMIC DNA]</scope>
    <source>
        <strain evidence="11 12">JEL478</strain>
    </source>
</reference>
<dbReference type="PANTHER" id="PTHR43512:SF7">
    <property type="entry name" value="TRANSLATION FACTOR GUF1, MITOCHONDRIAL"/>
    <property type="match status" value="1"/>
</dbReference>
<organism evidence="11 12">
    <name type="scientific">Gonapodya prolifera (strain JEL478)</name>
    <name type="common">Monoblepharis prolifera</name>
    <dbReference type="NCBI Taxonomy" id="1344416"/>
    <lineage>
        <taxon>Eukaryota</taxon>
        <taxon>Fungi</taxon>
        <taxon>Fungi incertae sedis</taxon>
        <taxon>Chytridiomycota</taxon>
        <taxon>Chytridiomycota incertae sedis</taxon>
        <taxon>Monoblepharidomycetes</taxon>
        <taxon>Monoblepharidales</taxon>
        <taxon>Gonapodyaceae</taxon>
        <taxon>Gonapodya</taxon>
    </lineage>
</organism>
<dbReference type="EMBL" id="KQ965839">
    <property type="protein sequence ID" value="KXS10010.1"/>
    <property type="molecule type" value="Genomic_DNA"/>
</dbReference>
<feature type="binding site" evidence="9">
    <location>
        <begin position="175"/>
        <end position="179"/>
    </location>
    <ligand>
        <name>GTP</name>
        <dbReference type="ChEBI" id="CHEBI:37565"/>
    </ligand>
</feature>
<dbReference type="InterPro" id="IPR013842">
    <property type="entry name" value="LepA_CTD"/>
</dbReference>
<keyword evidence="6 9" id="KW-0496">Mitochondrion</keyword>
<feature type="domain" description="Tr-type G" evidence="10">
    <location>
        <begin position="94"/>
        <end position="283"/>
    </location>
</feature>
<dbReference type="CDD" id="cd01890">
    <property type="entry name" value="LepA"/>
    <property type="match status" value="1"/>
</dbReference>
<dbReference type="FunFam" id="3.30.70.2570:FF:000001">
    <property type="entry name" value="Translation factor GUF1, mitochondrial"/>
    <property type="match status" value="1"/>
</dbReference>
<dbReference type="AlphaFoldDB" id="A0A138ZZS7"/>
<dbReference type="InterPro" id="IPR000795">
    <property type="entry name" value="T_Tr_GTP-bd_dom"/>
</dbReference>
<dbReference type="InterPro" id="IPR009000">
    <property type="entry name" value="Transl_B-barrel_sf"/>
</dbReference>
<dbReference type="InterPro" id="IPR031157">
    <property type="entry name" value="G_TR_CS"/>
</dbReference>
<dbReference type="InterPro" id="IPR005225">
    <property type="entry name" value="Small_GTP-bd"/>
</dbReference>
<evidence type="ECO:0000313" key="12">
    <source>
        <dbReference type="Proteomes" id="UP000070544"/>
    </source>
</evidence>
<keyword evidence="8 9" id="KW-0472">Membrane</keyword>
<dbReference type="CDD" id="cd03709">
    <property type="entry name" value="lepA_C"/>
    <property type="match status" value="1"/>
</dbReference>
<dbReference type="GO" id="GO:0003924">
    <property type="term" value="F:GTPase activity"/>
    <property type="evidence" value="ECO:0007669"/>
    <property type="project" value="UniProtKB-UniRule"/>
</dbReference>
<dbReference type="FunFam" id="2.40.30.10:FF:000015">
    <property type="entry name" value="Translation factor GUF1, mitochondrial"/>
    <property type="match status" value="1"/>
</dbReference>
<dbReference type="NCBIfam" id="TIGR01393">
    <property type="entry name" value="lepA"/>
    <property type="match status" value="1"/>
</dbReference>
<dbReference type="CDD" id="cd03699">
    <property type="entry name" value="EF4_II"/>
    <property type="match status" value="1"/>
</dbReference>
<dbReference type="InterPro" id="IPR004161">
    <property type="entry name" value="EFTu-like_2"/>
</dbReference>
<dbReference type="FunFam" id="3.40.50.300:FF:000078">
    <property type="entry name" value="Elongation factor 4"/>
    <property type="match status" value="1"/>
</dbReference>
<keyword evidence="3 9" id="KW-0999">Mitochondrion inner membrane</keyword>
<dbReference type="GO" id="GO:0005525">
    <property type="term" value="F:GTP binding"/>
    <property type="evidence" value="ECO:0007669"/>
    <property type="project" value="UniProtKB-UniRule"/>
</dbReference>
<evidence type="ECO:0000256" key="6">
    <source>
        <dbReference type="ARBA" id="ARBA00023128"/>
    </source>
</evidence>
<dbReference type="Gene3D" id="3.30.70.2570">
    <property type="entry name" value="Elongation factor 4, C-terminal domain"/>
    <property type="match status" value="1"/>
</dbReference>
<dbReference type="InterPro" id="IPR000640">
    <property type="entry name" value="EFG_V-like"/>
</dbReference>
<evidence type="ECO:0000256" key="8">
    <source>
        <dbReference type="ARBA" id="ARBA00023136"/>
    </source>
</evidence>
<proteinExistence type="inferred from homology"/>
<dbReference type="FunFam" id="3.30.70.240:FF:000007">
    <property type="entry name" value="Translation factor GUF1, mitochondrial"/>
    <property type="match status" value="1"/>
</dbReference>
<keyword evidence="5 9" id="KW-0648">Protein biosynthesis</keyword>
<comment type="subcellular location">
    <subcellularLocation>
        <location evidence="9">Mitochondrion inner membrane</location>
        <topology evidence="9">Peripheral membrane protein</topology>
        <orientation evidence="9">Matrix side</orientation>
    </subcellularLocation>
</comment>
<dbReference type="Proteomes" id="UP000070544">
    <property type="component" value="Unassembled WGS sequence"/>
</dbReference>
<dbReference type="STRING" id="1344416.A0A138ZZS7"/>
<dbReference type="InterPro" id="IPR035647">
    <property type="entry name" value="EFG_III/V"/>
</dbReference>
<dbReference type="InterPro" id="IPR006297">
    <property type="entry name" value="EF-4"/>
</dbReference>
<dbReference type="SUPFAM" id="SSF52540">
    <property type="entry name" value="P-loop containing nucleoside triphosphate hydrolases"/>
    <property type="match status" value="1"/>
</dbReference>
<gene>
    <name evidence="11" type="ORF">M427DRAFT_116560</name>
</gene>
<dbReference type="HAMAP" id="MF_00071">
    <property type="entry name" value="LepA"/>
    <property type="match status" value="1"/>
</dbReference>
<dbReference type="InterPro" id="IPR027417">
    <property type="entry name" value="P-loop_NTPase"/>
</dbReference>
<dbReference type="GO" id="GO:0005759">
    <property type="term" value="C:mitochondrial matrix"/>
    <property type="evidence" value="ECO:0007669"/>
    <property type="project" value="UniProtKB-UniRule"/>
</dbReference>
<comment type="similarity">
    <text evidence="1">Belongs to the TRAFAC class translation factor GTPase superfamily. Classic translation factor GTPase family. LepA subfamily.</text>
</comment>
<protein>
    <submittedName>
        <fullName evidence="11">Translation factor GUF1-like protein, mitochondrial</fullName>
    </submittedName>
</protein>
<dbReference type="InterPro" id="IPR035654">
    <property type="entry name" value="LepA_IV"/>
</dbReference>
<dbReference type="FunFam" id="3.30.70.870:FF:000004">
    <property type="entry name" value="Translation factor GUF1, mitochondrial"/>
    <property type="match status" value="1"/>
</dbReference>
<comment type="similarity">
    <text evidence="9">Belongs to the GTP-binding elongation factor family. LepA subfamily.</text>
</comment>
<dbReference type="Pfam" id="PF06421">
    <property type="entry name" value="LepA_C"/>
    <property type="match status" value="1"/>
</dbReference>
<dbReference type="SUPFAM" id="SSF50447">
    <property type="entry name" value="Translation proteins"/>
    <property type="match status" value="1"/>
</dbReference>
<accession>A0A138ZZS7</accession>
<dbReference type="GO" id="GO:0005743">
    <property type="term" value="C:mitochondrial inner membrane"/>
    <property type="evidence" value="ECO:0007669"/>
    <property type="project" value="UniProtKB-SubCell"/>
</dbReference>
<dbReference type="PANTHER" id="PTHR43512">
    <property type="entry name" value="TRANSLATION FACTOR GUF1-RELATED"/>
    <property type="match status" value="1"/>
</dbReference>
<dbReference type="GO" id="GO:0097177">
    <property type="term" value="F:mitochondrial ribosome binding"/>
    <property type="evidence" value="ECO:0007669"/>
    <property type="project" value="EnsemblFungi"/>
</dbReference>
<dbReference type="PROSITE" id="PS00301">
    <property type="entry name" value="G_TR_1"/>
    <property type="match status" value="1"/>
</dbReference>
<keyword evidence="2 9" id="KW-0547">Nucleotide-binding</keyword>
<feature type="binding site" evidence="9">
    <location>
        <begin position="103"/>
        <end position="110"/>
    </location>
    <ligand>
        <name>GTP</name>
        <dbReference type="ChEBI" id="CHEBI:37565"/>
    </ligand>
</feature>
<sequence>MRVLQPRTRIPTPVNLKSAHDTPHFLRRGLALRSMATPTTRTLACPNGPLFSSWATKSNNLASIGTCTAQRWSSTNVDGPMDIKSVDLSQFPPERVRNFSIIAHIDHGKSTLADRLLEITGTIPTPSSAPGSSGRNQQVLDKLKVERERGITVKAQTASMLHKFGGKWYLLNLIDTPGHVDFAYEVSRSLAASQGSLLLVDASQGVQAQTVANYHLAKANNLTIIPVLNKIDLPGADPDSVEDSVRMVLEIAEDMEIPRISAKKGEGVEALLDLIIEKLPAPTSKLTSSFRSLLFDNWYDTYVGVVCLVAVIDGKVGKGDKIASAGTGLKYEVSQVGIMAPDPMPLLALHAGQVGYLILGMKSSHEARVGDTFYHHGQDVDVLPGFQPAKSMLFAGVYPVDSTEFEKLSEAINRLTLNDSSVSVARETSAALGQGFRLGFLGTLHMDVFRQRLEEEYGATAILSSPVVPYKIIRKGGSEQIINNPAAFPDHSERANVDDIQEPMVRATLIFPEEYLGEMMQLCGDHRGEQEDYTYLDDTRIIMKYRLPMGEILTDFYDELKSLSSGYATFDYDDIGYQSSDLVRMNVLLNSKPVDVLSSVLHRSQAERASKIITKRLKDVIDRQLFEVVIQAEVAGKIIARETVSALRKNVTAKCYGGDITRKMKLLEKQKEGKKKMRAIGNVKLSQEAFLSIVKK</sequence>
<dbReference type="Gene3D" id="3.40.50.300">
    <property type="entry name" value="P-loop containing nucleotide triphosphate hydrolases"/>
    <property type="match status" value="1"/>
</dbReference>
<evidence type="ECO:0000259" key="10">
    <source>
        <dbReference type="PROSITE" id="PS51722"/>
    </source>
</evidence>
<name>A0A138ZZS7_GONPJ</name>
<dbReference type="CDD" id="cd16260">
    <property type="entry name" value="EF4_III"/>
    <property type="match status" value="1"/>
</dbReference>
<dbReference type="Pfam" id="PF00679">
    <property type="entry name" value="EFG_C"/>
    <property type="match status" value="1"/>
</dbReference>
<dbReference type="PROSITE" id="PS51722">
    <property type="entry name" value="G_TR_2"/>
    <property type="match status" value="1"/>
</dbReference>
<dbReference type="Gene3D" id="2.40.30.10">
    <property type="entry name" value="Translation factors"/>
    <property type="match status" value="1"/>
</dbReference>
<dbReference type="Gene3D" id="3.30.70.870">
    <property type="entry name" value="Elongation Factor G (Translational Gtpase), domain 3"/>
    <property type="match status" value="1"/>
</dbReference>
<dbReference type="SUPFAM" id="SSF54980">
    <property type="entry name" value="EF-G C-terminal domain-like"/>
    <property type="match status" value="2"/>
</dbReference>
<evidence type="ECO:0000256" key="7">
    <source>
        <dbReference type="ARBA" id="ARBA00023134"/>
    </source>
</evidence>
<evidence type="ECO:0000256" key="4">
    <source>
        <dbReference type="ARBA" id="ARBA00022801"/>
    </source>
</evidence>
<dbReference type="GO" id="GO:0045727">
    <property type="term" value="P:positive regulation of translation"/>
    <property type="evidence" value="ECO:0007669"/>
    <property type="project" value="UniProtKB-UniRule"/>
</dbReference>
<dbReference type="OMA" id="QVKCDEN"/>
<dbReference type="NCBIfam" id="TIGR00231">
    <property type="entry name" value="small_GTP"/>
    <property type="match status" value="1"/>
</dbReference>
<dbReference type="Pfam" id="PF03144">
    <property type="entry name" value="GTP_EFTU_D2"/>
    <property type="match status" value="1"/>
</dbReference>
<evidence type="ECO:0000256" key="2">
    <source>
        <dbReference type="ARBA" id="ARBA00022741"/>
    </source>
</evidence>
<dbReference type="Pfam" id="PF00009">
    <property type="entry name" value="GTP_EFTU"/>
    <property type="match status" value="1"/>
</dbReference>